<protein>
    <submittedName>
        <fullName evidence="3">Uncharacterized protein</fullName>
    </submittedName>
</protein>
<evidence type="ECO:0000259" key="2">
    <source>
        <dbReference type="Pfam" id="PF14403"/>
    </source>
</evidence>
<name>A0A1E5Q317_9PROT</name>
<evidence type="ECO:0000313" key="4">
    <source>
        <dbReference type="Proteomes" id="UP000095347"/>
    </source>
</evidence>
<keyword evidence="4" id="KW-1185">Reference proteome</keyword>
<dbReference type="SUPFAM" id="SSF56059">
    <property type="entry name" value="Glutathione synthetase ATP-binding domain-like"/>
    <property type="match status" value="1"/>
</dbReference>
<reference evidence="4" key="1">
    <citation type="submission" date="2016-07" db="EMBL/GenBank/DDBJ databases">
        <authorList>
            <person name="Florea S."/>
            <person name="Webb J.S."/>
            <person name="Jaromczyk J."/>
            <person name="Schardl C.L."/>
        </authorList>
    </citation>
    <scope>NUCLEOTIDE SEQUENCE [LARGE SCALE GENOMIC DNA]</scope>
    <source>
        <strain evidence="4">MV-1</strain>
    </source>
</reference>
<evidence type="ECO:0000259" key="1">
    <source>
        <dbReference type="Pfam" id="PF04168"/>
    </source>
</evidence>
<sequence length="842" mass="94138">MIDGYAPEPDIYDEMMDADGTIRSHWQKPLDELRAFSDADIKHFWDTAQRLVRENGTTYNIYGDEGQSARPWRMDPMPFLISADEWKHLEAGLIQRARLLNLLIDDIYGDQKLLSDGLLPASLVFGNPNFLRPLHGVRPVGGTHLNFLAFDLARGPDRRWWVLRNRTQAPSGAGYALENRVVLARTLPNIFRDAQVHRLAGFFQAFSDNLIGLSGKDDPLAVLLTPGPHNETYFEHAYLARYLGFTLVEGADLTVRDNKVYMKTLNGLKQVDLIFRRVDGEFCDPLELRTDSLLGVAGLVAAIRAGNVVVANSLGSGVVECEALMGFLPGLSRTLMGEELLVPSLATWWCGQEKERDYVLGNLDQLTVLPTFSHRSIMNTQFASLPSDRFTQGAQDQLRSHLSRRGYEFFGQESVTLSTTPAWQGDKLAPSPMVLRVYLCADGDDYRVMPGGLTRTAEKSARSVSMQQGDASKDTWVLSDTPVSTYTRLTAPDQVISLRRSGSDLPSRVADNLYWLGRYAERTEGTIRLMRSMILRLSGEAGAGDDPQTLTRLTNILVDLGYLRQRTARRAIAGGIHAIEREVAIVLFDRACPSGLLNLLENIQRTASLVRERLSMDSWRILNGLHALATSHAAMIRLDVDDALELLNHMLEELAAFSGMQMENMTRSLGWRMLDIGRRIERVSHTTRLIKDMAIGGDPAAEGRLDLLLELGDSSMTYRTRYLSSVQLAAVIDLLLTDDTNPRSIAFQVATLAEHIEALPHDRDSATLSREQYLISSMQSQLRLADVHALCAIRNKREQLKDLENFLTRQEREAYEVSEALARNYFSHVLSTRSGFAGGMVP</sequence>
<feature type="domain" description="Circularly permuted ATP-grasp type 2" evidence="2">
    <location>
        <begin position="78"/>
        <end position="457"/>
    </location>
</feature>
<dbReference type="PANTHER" id="PTHR34595">
    <property type="entry name" value="BLR5612 PROTEIN"/>
    <property type="match status" value="1"/>
</dbReference>
<dbReference type="Pfam" id="PF14403">
    <property type="entry name" value="CP_ATPgrasp_2"/>
    <property type="match status" value="1"/>
</dbReference>
<comment type="caution">
    <text evidence="3">The sequence shown here is derived from an EMBL/GenBank/DDBJ whole genome shotgun (WGS) entry which is preliminary data.</text>
</comment>
<feature type="domain" description="DUF403" evidence="1">
    <location>
        <begin position="505"/>
        <end position="826"/>
    </location>
</feature>
<dbReference type="AlphaFoldDB" id="A0A1E5Q317"/>
<evidence type="ECO:0000313" key="3">
    <source>
        <dbReference type="EMBL" id="OEJ63815.1"/>
    </source>
</evidence>
<dbReference type="STRING" id="28181.BEN30_17365"/>
<dbReference type="PANTHER" id="PTHR34595:SF2">
    <property type="entry name" value="BLR2978 PROTEIN"/>
    <property type="match status" value="1"/>
</dbReference>
<dbReference type="InterPro" id="IPR007296">
    <property type="entry name" value="DUF403"/>
</dbReference>
<accession>A0A1E5Q317</accession>
<gene>
    <name evidence="3" type="ORF">BEN30_17365</name>
</gene>
<dbReference type="EMBL" id="MCGG01000084">
    <property type="protein sequence ID" value="OEJ63815.1"/>
    <property type="molecule type" value="Genomic_DNA"/>
</dbReference>
<dbReference type="Pfam" id="PF04168">
    <property type="entry name" value="Alpha-E"/>
    <property type="match status" value="1"/>
</dbReference>
<proteinExistence type="predicted"/>
<organism evidence="3 4">
    <name type="scientific">Magnetovibrio blakemorei</name>
    <dbReference type="NCBI Taxonomy" id="28181"/>
    <lineage>
        <taxon>Bacteria</taxon>
        <taxon>Pseudomonadati</taxon>
        <taxon>Pseudomonadota</taxon>
        <taxon>Alphaproteobacteria</taxon>
        <taxon>Rhodospirillales</taxon>
        <taxon>Magnetovibrionaceae</taxon>
        <taxon>Magnetovibrio</taxon>
    </lineage>
</organism>
<dbReference type="Proteomes" id="UP000095347">
    <property type="component" value="Unassembled WGS sequence"/>
</dbReference>
<dbReference type="InterPro" id="IPR051680">
    <property type="entry name" value="ATP-dep_Glu-Cys_Ligase-2"/>
</dbReference>
<dbReference type="InterPro" id="IPR025841">
    <property type="entry name" value="CP_ATPgrasp_2"/>
</dbReference>
<dbReference type="Gene3D" id="3.40.50.11290">
    <property type="match status" value="1"/>
</dbReference>